<dbReference type="GO" id="GO:0032934">
    <property type="term" value="F:sterol binding"/>
    <property type="evidence" value="ECO:0007669"/>
    <property type="project" value="UniProtKB-ARBA"/>
</dbReference>
<dbReference type="STRING" id="683960.A0A1E3NUI5"/>
<dbReference type="GeneID" id="30197598"/>
<dbReference type="SUPFAM" id="SSF52087">
    <property type="entry name" value="CRAL/TRIO domain"/>
    <property type="match status" value="1"/>
</dbReference>
<dbReference type="InterPro" id="IPR036273">
    <property type="entry name" value="CRAL/TRIO_N_dom_sf"/>
</dbReference>
<reference evidence="7 8" key="1">
    <citation type="journal article" date="2016" name="Proc. Natl. Acad. Sci. U.S.A.">
        <title>Comparative genomics of biotechnologically important yeasts.</title>
        <authorList>
            <person name="Riley R."/>
            <person name="Haridas S."/>
            <person name="Wolfe K.H."/>
            <person name="Lopes M.R."/>
            <person name="Hittinger C.T."/>
            <person name="Goeker M."/>
            <person name="Salamov A.A."/>
            <person name="Wisecaver J.H."/>
            <person name="Long T.M."/>
            <person name="Calvey C.H."/>
            <person name="Aerts A.L."/>
            <person name="Barry K.W."/>
            <person name="Choi C."/>
            <person name="Clum A."/>
            <person name="Coughlan A.Y."/>
            <person name="Deshpande S."/>
            <person name="Douglass A.P."/>
            <person name="Hanson S.J."/>
            <person name="Klenk H.-P."/>
            <person name="LaButti K.M."/>
            <person name="Lapidus A."/>
            <person name="Lindquist E.A."/>
            <person name="Lipzen A.M."/>
            <person name="Meier-Kolthoff J.P."/>
            <person name="Ohm R.A."/>
            <person name="Otillar R.P."/>
            <person name="Pangilinan J.L."/>
            <person name="Peng Y."/>
            <person name="Rokas A."/>
            <person name="Rosa C.A."/>
            <person name="Scheuner C."/>
            <person name="Sibirny A.A."/>
            <person name="Slot J.C."/>
            <person name="Stielow J.B."/>
            <person name="Sun H."/>
            <person name="Kurtzman C.P."/>
            <person name="Blackwell M."/>
            <person name="Grigoriev I.V."/>
            <person name="Jeffries T.W."/>
        </authorList>
    </citation>
    <scope>NUCLEOTIDE SEQUENCE [LARGE SCALE GENOMIC DNA]</scope>
    <source>
        <strain evidence="8">ATCC 58044 / CBS 1984 / NCYC 433 / NRRL Y-366-8</strain>
    </source>
</reference>
<dbReference type="OrthoDB" id="75724at2759"/>
<dbReference type="RefSeq" id="XP_019035897.1">
    <property type="nucleotide sequence ID" value="XM_019180352.1"/>
</dbReference>
<dbReference type="CDD" id="cd00170">
    <property type="entry name" value="SEC14"/>
    <property type="match status" value="1"/>
</dbReference>
<gene>
    <name evidence="7" type="ORF">WICANDRAFT_102426</name>
</gene>
<dbReference type="SMART" id="SM00516">
    <property type="entry name" value="SEC14"/>
    <property type="match status" value="1"/>
</dbReference>
<dbReference type="Proteomes" id="UP000094112">
    <property type="component" value="Unassembled WGS sequence"/>
</dbReference>
<dbReference type="InterPro" id="IPR052578">
    <property type="entry name" value="PI_Transfer_CRAL-TRIO"/>
</dbReference>
<dbReference type="SMART" id="SM01100">
    <property type="entry name" value="CRAL_TRIO_N"/>
    <property type="match status" value="1"/>
</dbReference>
<dbReference type="EMBL" id="KV454216">
    <property type="protein sequence ID" value="ODQ56690.1"/>
    <property type="molecule type" value="Genomic_DNA"/>
</dbReference>
<dbReference type="AlphaFoldDB" id="A0A1E3NUI5"/>
<protein>
    <recommendedName>
        <fullName evidence="4">SEC14 homolog 3</fullName>
    </recommendedName>
</protein>
<feature type="region of interest" description="Disordered" evidence="5">
    <location>
        <begin position="1"/>
        <end position="47"/>
    </location>
</feature>
<evidence type="ECO:0000256" key="1">
    <source>
        <dbReference type="ARBA" id="ARBA00004144"/>
    </source>
</evidence>
<feature type="domain" description="CRAL-TRIO" evidence="6">
    <location>
        <begin position="133"/>
        <end position="292"/>
    </location>
</feature>
<comment type="subcellular location">
    <subcellularLocation>
        <location evidence="1">Microsome</location>
    </subcellularLocation>
</comment>
<dbReference type="Gene3D" id="3.40.525.10">
    <property type="entry name" value="CRAL-TRIO lipid binding domain"/>
    <property type="match status" value="1"/>
</dbReference>
<dbReference type="InterPro" id="IPR011074">
    <property type="entry name" value="CRAL/TRIO_N_dom"/>
</dbReference>
<name>A0A1E3NUI5_WICAA</name>
<organism evidence="7 8">
    <name type="scientific">Wickerhamomyces anomalus (strain ATCC 58044 / CBS 1984 / NCYC 433 / NRRL Y-366-8)</name>
    <name type="common">Yeast</name>
    <name type="synonym">Hansenula anomala</name>
    <dbReference type="NCBI Taxonomy" id="683960"/>
    <lineage>
        <taxon>Eukaryota</taxon>
        <taxon>Fungi</taxon>
        <taxon>Dikarya</taxon>
        <taxon>Ascomycota</taxon>
        <taxon>Saccharomycotina</taxon>
        <taxon>Saccharomycetes</taxon>
        <taxon>Phaffomycetales</taxon>
        <taxon>Wickerhamomycetaceae</taxon>
        <taxon>Wickerhamomyces</taxon>
    </lineage>
</organism>
<dbReference type="PANTHER" id="PTHR45824">
    <property type="entry name" value="GH16843P"/>
    <property type="match status" value="1"/>
</dbReference>
<keyword evidence="2" id="KW-0492">Microsome</keyword>
<keyword evidence="8" id="KW-1185">Reference proteome</keyword>
<dbReference type="GO" id="GO:0009410">
    <property type="term" value="P:response to xenobiotic stimulus"/>
    <property type="evidence" value="ECO:0007669"/>
    <property type="project" value="UniProtKB-ARBA"/>
</dbReference>
<keyword evidence="2" id="KW-0256">Endoplasmic reticulum</keyword>
<evidence type="ECO:0000313" key="8">
    <source>
        <dbReference type="Proteomes" id="UP000094112"/>
    </source>
</evidence>
<evidence type="ECO:0000256" key="5">
    <source>
        <dbReference type="SAM" id="MobiDB-lite"/>
    </source>
</evidence>
<dbReference type="PROSITE" id="PS50191">
    <property type="entry name" value="CRAL_TRIO"/>
    <property type="match status" value="1"/>
</dbReference>
<evidence type="ECO:0000259" key="6">
    <source>
        <dbReference type="PROSITE" id="PS50191"/>
    </source>
</evidence>
<dbReference type="GO" id="GO:0008526">
    <property type="term" value="F:phosphatidylinositol transfer activity"/>
    <property type="evidence" value="ECO:0007669"/>
    <property type="project" value="UniProtKB-ARBA"/>
</dbReference>
<evidence type="ECO:0000256" key="2">
    <source>
        <dbReference type="ARBA" id="ARBA00022848"/>
    </source>
</evidence>
<dbReference type="PANTHER" id="PTHR45824:SF29">
    <property type="entry name" value="GH16843P"/>
    <property type="match status" value="1"/>
</dbReference>
<evidence type="ECO:0000313" key="7">
    <source>
        <dbReference type="EMBL" id="ODQ56690.1"/>
    </source>
</evidence>
<dbReference type="Pfam" id="PF00650">
    <property type="entry name" value="CRAL_TRIO"/>
    <property type="match status" value="1"/>
</dbReference>
<dbReference type="GO" id="GO:0071944">
    <property type="term" value="C:cell periphery"/>
    <property type="evidence" value="ECO:0007669"/>
    <property type="project" value="UniProtKB-ARBA"/>
</dbReference>
<dbReference type="SUPFAM" id="SSF46938">
    <property type="entry name" value="CRAL/TRIO N-terminal domain"/>
    <property type="match status" value="1"/>
</dbReference>
<dbReference type="FunFam" id="3.40.525.10:FF:000013">
    <property type="entry name" value="Phosphatidylinositol transfer protein PDR16"/>
    <property type="match status" value="1"/>
</dbReference>
<accession>A0A1E3NUI5</accession>
<feature type="compositionally biased region" description="Polar residues" evidence="5">
    <location>
        <begin position="33"/>
        <end position="45"/>
    </location>
</feature>
<dbReference type="InterPro" id="IPR036865">
    <property type="entry name" value="CRAL-TRIO_dom_sf"/>
</dbReference>
<dbReference type="Pfam" id="PF03765">
    <property type="entry name" value="CRAL_TRIO_N"/>
    <property type="match status" value="1"/>
</dbReference>
<proteinExistence type="predicted"/>
<dbReference type="InterPro" id="IPR001251">
    <property type="entry name" value="CRAL-TRIO_dom"/>
</dbReference>
<evidence type="ECO:0000256" key="4">
    <source>
        <dbReference type="ARBA" id="ARBA00083195"/>
    </source>
</evidence>
<comment type="catalytic activity">
    <reaction evidence="3">
        <text>a 1,2-diacyl-sn-glycero-3-phospho-(1D-myo-inositol)(in) = a 1,2-diacyl-sn-glycero-3-phospho-(1D-myo-inositol)(out)</text>
        <dbReference type="Rhea" id="RHEA:38691"/>
        <dbReference type="ChEBI" id="CHEBI:57880"/>
    </reaction>
    <physiologicalReaction direction="left-to-right" evidence="3">
        <dbReference type="Rhea" id="RHEA:38692"/>
    </physiologicalReaction>
</comment>
<evidence type="ECO:0000256" key="3">
    <source>
        <dbReference type="ARBA" id="ARBA00024146"/>
    </source>
</evidence>
<sequence>MAIFGKKKKEEAPEEQVDPSKLVKVDKPFESLPPSSQIPKQNELTTEQEEKYNKVLKHFQNPELEVFTTEKNPIEKRKLSNVEKAWLTKECFLRYLRATKWVTEDAIKRIEGSIAWRREFGITGENDEVTPDLVSEENETGKEVILGYENDARPILYLKPGRQNTKTSFRQVQHLVFMLERVIDYMPAGQDSLALLIDFKQYDDVPNVGGGKIPPVNTGRQVLHILQTHYPERLGKALLTNIPWLGWTFLKIIHPFIDPLTREKLVFDEPFPNYVPVEQLDKLYGGYVDFKYDHSKYWDPMNKIAEDKKKHYHDRFEKFGGKIGLSEYDLRGDHEDLVYPPKEYYKVDSRLSVEA</sequence>